<dbReference type="GO" id="GO:0005886">
    <property type="term" value="C:plasma membrane"/>
    <property type="evidence" value="ECO:0007669"/>
    <property type="project" value="UniProtKB-SubCell"/>
</dbReference>
<proteinExistence type="predicted"/>
<name>C0D7A4_9FIRM</name>
<feature type="transmembrane region" description="Helical" evidence="6">
    <location>
        <begin position="60"/>
        <end position="81"/>
    </location>
</feature>
<evidence type="ECO:0000256" key="6">
    <source>
        <dbReference type="SAM" id="Phobius"/>
    </source>
</evidence>
<dbReference type="AlphaFoldDB" id="C0D7A4"/>
<dbReference type="Pfam" id="PF02653">
    <property type="entry name" value="BPD_transp_2"/>
    <property type="match status" value="1"/>
</dbReference>
<evidence type="ECO:0000313" key="8">
    <source>
        <dbReference type="Proteomes" id="UP000004756"/>
    </source>
</evidence>
<dbReference type="Proteomes" id="UP000004756">
    <property type="component" value="Unassembled WGS sequence"/>
</dbReference>
<feature type="transmembrane region" description="Helical" evidence="6">
    <location>
        <begin position="102"/>
        <end position="122"/>
    </location>
</feature>
<dbReference type="HOGENOM" id="CLU_028880_3_1_9"/>
<evidence type="ECO:0000256" key="3">
    <source>
        <dbReference type="ARBA" id="ARBA00022692"/>
    </source>
</evidence>
<evidence type="ECO:0000313" key="7">
    <source>
        <dbReference type="EMBL" id="EEG52813.1"/>
    </source>
</evidence>
<dbReference type="GO" id="GO:0022857">
    <property type="term" value="F:transmembrane transporter activity"/>
    <property type="evidence" value="ECO:0007669"/>
    <property type="project" value="InterPro"/>
</dbReference>
<organism evidence="7 8">
    <name type="scientific">[Clostridium] asparagiforme DSM 15981</name>
    <dbReference type="NCBI Taxonomy" id="518636"/>
    <lineage>
        <taxon>Bacteria</taxon>
        <taxon>Bacillati</taxon>
        <taxon>Bacillota</taxon>
        <taxon>Clostridia</taxon>
        <taxon>Lachnospirales</taxon>
        <taxon>Lachnospiraceae</taxon>
        <taxon>Enterocloster</taxon>
    </lineage>
</organism>
<dbReference type="InterPro" id="IPR001851">
    <property type="entry name" value="ABC_transp_permease"/>
</dbReference>
<keyword evidence="4 6" id="KW-1133">Transmembrane helix</keyword>
<evidence type="ECO:0000256" key="1">
    <source>
        <dbReference type="ARBA" id="ARBA00004651"/>
    </source>
</evidence>
<evidence type="ECO:0000256" key="2">
    <source>
        <dbReference type="ARBA" id="ARBA00022475"/>
    </source>
</evidence>
<keyword evidence="5 6" id="KW-0472">Membrane</keyword>
<accession>C0D7A4</accession>
<protein>
    <submittedName>
        <fullName evidence="7">Branched-chain amino acid ABC transporter, permease protein</fullName>
    </submittedName>
</protein>
<dbReference type="EMBL" id="ACCJ01000425">
    <property type="protein sequence ID" value="EEG52813.1"/>
    <property type="molecule type" value="Genomic_DNA"/>
</dbReference>
<dbReference type="CDD" id="cd06579">
    <property type="entry name" value="TM_PBP1_transp_AraH_like"/>
    <property type="match status" value="1"/>
</dbReference>
<sequence length="340" mass="35910">MIMNEKKQSTVKRLLGTRGMGAVITAFVGLIIIYVAFGLIDRNVFSGQNVMNLLRSMSKYLLIGVGQSYLLITGNIDLSIGSMVGMSAMVSATLMTMGVHPVIAMAVALLCCLVCGVINGTLVGKFKLPPFIATLGTMFAARGVAYMVNNNRNTDAIATGIGKEAGDSFQNLFYYGKTFGIYNTFWIALILFLIFFFLLSRTRTGRHIYAIGSNVEAAKLSGVDVVTTTIKAYLVSATCACVVGLILCAQAGMGNMEAGNMYEMYGVAAGVIGGISPLGGTGLLLGTFAGASVWQTLENGLNMIGAQVGIQRLVIGIIVVFAVLLDVVVRSGSLGKKNKQ</sequence>
<evidence type="ECO:0000256" key="4">
    <source>
        <dbReference type="ARBA" id="ARBA00022989"/>
    </source>
</evidence>
<keyword evidence="8" id="KW-1185">Reference proteome</keyword>
<comment type="subcellular location">
    <subcellularLocation>
        <location evidence="1">Cell membrane</location>
        <topology evidence="1">Multi-pass membrane protein</topology>
    </subcellularLocation>
</comment>
<feature type="transmembrane region" description="Helical" evidence="6">
    <location>
        <begin position="309"/>
        <end position="329"/>
    </location>
</feature>
<gene>
    <name evidence="7" type="ORF">CLOSTASPAR_05151</name>
</gene>
<keyword evidence="3 6" id="KW-0812">Transmembrane</keyword>
<comment type="caution">
    <text evidence="7">The sequence shown here is derived from an EMBL/GenBank/DDBJ whole genome shotgun (WGS) entry which is preliminary data.</text>
</comment>
<dbReference type="PANTHER" id="PTHR32196">
    <property type="entry name" value="ABC TRANSPORTER PERMEASE PROTEIN YPHD-RELATED-RELATED"/>
    <property type="match status" value="1"/>
</dbReference>
<dbReference type="PANTHER" id="PTHR32196:SF72">
    <property type="entry name" value="RIBOSE IMPORT PERMEASE PROTEIN RBSC"/>
    <property type="match status" value="1"/>
</dbReference>
<feature type="transmembrane region" description="Helical" evidence="6">
    <location>
        <begin position="21"/>
        <end position="40"/>
    </location>
</feature>
<reference evidence="7 8" key="1">
    <citation type="submission" date="2009-02" db="EMBL/GenBank/DDBJ databases">
        <title>Draft genome sequence of Clostridium asparagiforme (DSM 15981).</title>
        <authorList>
            <person name="Sudarsanam P."/>
            <person name="Ley R."/>
            <person name="Guruge J."/>
            <person name="Turnbaugh P.J."/>
            <person name="Mahowald M."/>
            <person name="Liep D."/>
            <person name="Gordon J."/>
        </authorList>
    </citation>
    <scope>NUCLEOTIDE SEQUENCE [LARGE SCALE GENOMIC DNA]</scope>
    <source>
        <strain evidence="7 8">DSM 15981</strain>
    </source>
</reference>
<feature type="transmembrane region" description="Helical" evidence="6">
    <location>
        <begin position="179"/>
        <end position="199"/>
    </location>
</feature>
<feature type="transmembrane region" description="Helical" evidence="6">
    <location>
        <begin position="232"/>
        <end position="253"/>
    </location>
</feature>
<keyword evidence="2" id="KW-1003">Cell membrane</keyword>
<feature type="transmembrane region" description="Helical" evidence="6">
    <location>
        <begin position="265"/>
        <end position="289"/>
    </location>
</feature>
<evidence type="ECO:0000256" key="5">
    <source>
        <dbReference type="ARBA" id="ARBA00023136"/>
    </source>
</evidence>